<dbReference type="PANTHER" id="PTHR24103">
    <property type="entry name" value="E3 UBIQUITIN-PROTEIN LIGASE TRIM"/>
    <property type="match status" value="1"/>
</dbReference>
<dbReference type="Gene3D" id="3.30.160.60">
    <property type="entry name" value="Classic Zinc Finger"/>
    <property type="match status" value="1"/>
</dbReference>
<keyword evidence="9" id="KW-1185">Reference proteome</keyword>
<dbReference type="SUPFAM" id="SSF57850">
    <property type="entry name" value="RING/U-box"/>
    <property type="match status" value="1"/>
</dbReference>
<evidence type="ECO:0000256" key="4">
    <source>
        <dbReference type="PROSITE-ProRule" id="PRU00024"/>
    </source>
</evidence>
<dbReference type="SMART" id="SM00336">
    <property type="entry name" value="BBOX"/>
    <property type="match status" value="1"/>
</dbReference>
<dbReference type="CDD" id="cd16599">
    <property type="entry name" value="RING-HC_TRIM35_C-IV"/>
    <property type="match status" value="1"/>
</dbReference>
<proteinExistence type="predicted"/>
<dbReference type="SUPFAM" id="SSF57845">
    <property type="entry name" value="B-box zinc-binding domain"/>
    <property type="match status" value="1"/>
</dbReference>
<dbReference type="InterPro" id="IPR001841">
    <property type="entry name" value="Znf_RING"/>
</dbReference>
<dbReference type="EMBL" id="ADFV01074175">
    <property type="status" value="NOT_ANNOTATED_CDS"/>
    <property type="molecule type" value="Genomic_DNA"/>
</dbReference>
<dbReference type="Pfam" id="PF00643">
    <property type="entry name" value="zf-B_box"/>
    <property type="match status" value="1"/>
</dbReference>
<dbReference type="PROSITE" id="PS50089">
    <property type="entry name" value="ZF_RING_2"/>
    <property type="match status" value="1"/>
</dbReference>
<reference evidence="8" key="3">
    <citation type="submission" date="2025-09" db="UniProtKB">
        <authorList>
            <consortium name="Ensembl"/>
        </authorList>
    </citation>
    <scope>IDENTIFICATION</scope>
</reference>
<organism evidence="8 9">
    <name type="scientific">Nomascus leucogenys</name>
    <name type="common">Northern white-cheeked gibbon</name>
    <name type="synonym">Hylobates leucogenys</name>
    <dbReference type="NCBI Taxonomy" id="61853"/>
    <lineage>
        <taxon>Eukaryota</taxon>
        <taxon>Metazoa</taxon>
        <taxon>Chordata</taxon>
        <taxon>Craniata</taxon>
        <taxon>Vertebrata</taxon>
        <taxon>Euteleostomi</taxon>
        <taxon>Mammalia</taxon>
        <taxon>Eutheria</taxon>
        <taxon>Euarchontoglires</taxon>
        <taxon>Primates</taxon>
        <taxon>Haplorrhini</taxon>
        <taxon>Catarrhini</taxon>
        <taxon>Hylobatidae</taxon>
        <taxon>Nomascus</taxon>
    </lineage>
</organism>
<evidence type="ECO:0000256" key="1">
    <source>
        <dbReference type="ARBA" id="ARBA00022723"/>
    </source>
</evidence>
<keyword evidence="5" id="KW-0175">Coiled coil</keyword>
<protein>
    <submittedName>
        <fullName evidence="8">Tripartite motif containing 35</fullName>
    </submittedName>
</protein>
<keyword evidence="2 4" id="KW-0863">Zinc-finger</keyword>
<dbReference type="PROSITE" id="PS00518">
    <property type="entry name" value="ZF_RING_1"/>
    <property type="match status" value="1"/>
</dbReference>
<dbReference type="PROSITE" id="PS50119">
    <property type="entry name" value="ZF_BBOX"/>
    <property type="match status" value="1"/>
</dbReference>
<dbReference type="Proteomes" id="UP000001073">
    <property type="component" value="Chromosome 8"/>
</dbReference>
<feature type="domain" description="B box-type" evidence="7">
    <location>
        <begin position="86"/>
        <end position="127"/>
    </location>
</feature>
<dbReference type="InterPro" id="IPR013083">
    <property type="entry name" value="Znf_RING/FYVE/PHD"/>
</dbReference>
<keyword evidence="3" id="KW-0862">Zinc</keyword>
<dbReference type="InterPro" id="IPR050143">
    <property type="entry name" value="TRIM/RBCC"/>
</dbReference>
<dbReference type="Ensembl" id="ENSNLET00000048431.1">
    <property type="protein sequence ID" value="ENSNLEP00000036335.1"/>
    <property type="gene ID" value="ENSNLEG00000016281.3"/>
</dbReference>
<dbReference type="AlphaFoldDB" id="A0A2I3GYL5"/>
<evidence type="ECO:0000256" key="2">
    <source>
        <dbReference type="ARBA" id="ARBA00022771"/>
    </source>
</evidence>
<evidence type="ECO:0000259" key="6">
    <source>
        <dbReference type="PROSITE" id="PS50089"/>
    </source>
</evidence>
<dbReference type="Pfam" id="PF13920">
    <property type="entry name" value="zf-C3HC4_3"/>
    <property type="match status" value="1"/>
</dbReference>
<keyword evidence="1" id="KW-0479">Metal-binding</keyword>
<accession>A0A2I3GYL5</accession>
<feature type="domain" description="RING-type" evidence="6">
    <location>
        <begin position="21"/>
        <end position="61"/>
    </location>
</feature>
<dbReference type="InterPro" id="IPR000315">
    <property type="entry name" value="Znf_B-box"/>
</dbReference>
<name>A0A2I3GYL5_NOMLE</name>
<evidence type="ECO:0000256" key="5">
    <source>
        <dbReference type="SAM" id="Coils"/>
    </source>
</evidence>
<evidence type="ECO:0000256" key="3">
    <source>
        <dbReference type="ARBA" id="ARBA00022833"/>
    </source>
</evidence>
<feature type="coiled-coil region" evidence="5">
    <location>
        <begin position="168"/>
        <end position="202"/>
    </location>
</feature>
<dbReference type="FunFam" id="3.30.160.60:FF:001525">
    <property type="entry name" value="Tripartite motif-containing protein 35"/>
    <property type="match status" value="1"/>
</dbReference>
<gene>
    <name evidence="8" type="primary">TRIM35</name>
</gene>
<dbReference type="SMART" id="SM00184">
    <property type="entry name" value="RING"/>
    <property type="match status" value="1"/>
</dbReference>
<evidence type="ECO:0000259" key="7">
    <source>
        <dbReference type="PROSITE" id="PS50119"/>
    </source>
</evidence>
<dbReference type="GO" id="GO:0008270">
    <property type="term" value="F:zinc ion binding"/>
    <property type="evidence" value="ECO:0007669"/>
    <property type="project" value="UniProtKB-KW"/>
</dbReference>
<reference evidence="8 9" key="1">
    <citation type="submission" date="2012-10" db="EMBL/GenBank/DDBJ databases">
        <authorList>
            <consortium name="Gibbon Genome Sequencing Consortium"/>
        </authorList>
    </citation>
    <scope>NUCLEOTIDE SEQUENCE [LARGE SCALE GENOMIC DNA]</scope>
</reference>
<evidence type="ECO:0000313" key="8">
    <source>
        <dbReference type="Ensembl" id="ENSNLEP00000036335.1"/>
    </source>
</evidence>
<sequence length="267" mass="30807">MERSPDVSPGPSRSFKEELLCAVCYDPFRDAVTLRCGHNFCRGCVSRCWEVQVSPTCPVCKDRASPADLRTNHTLNNLGARWTSYRFSRVCRLHRGQLSLFCLEDKELLCCSCQADPRHQGHRVQPVKDTAHDFRVEAAWLEGRIRQEFDKLREFLRVEEQAILDAMAEETRQKQLLADEKMKQLTEETEVLAHEIERLQMEMKEDDVSFLMVRSSTPGQPHLPGAPWVLAWRSSQVTCSACVMKLKRLIRAEFFETLLFLPGPSFF</sequence>
<dbReference type="Gene3D" id="3.30.40.10">
    <property type="entry name" value="Zinc/RING finger domain, C3HC4 (zinc finger)"/>
    <property type="match status" value="1"/>
</dbReference>
<reference evidence="8" key="2">
    <citation type="submission" date="2025-08" db="UniProtKB">
        <authorList>
            <consortium name="Ensembl"/>
        </authorList>
    </citation>
    <scope>IDENTIFICATION</scope>
</reference>
<dbReference type="GeneTree" id="ENSGT00940000160868"/>
<evidence type="ECO:0000313" key="9">
    <source>
        <dbReference type="Proteomes" id="UP000001073"/>
    </source>
</evidence>
<dbReference type="InterPro" id="IPR017907">
    <property type="entry name" value="Znf_RING_CS"/>
</dbReference>